<dbReference type="InterPro" id="IPR003593">
    <property type="entry name" value="AAA+_ATPase"/>
</dbReference>
<dbReference type="GO" id="GO:0016887">
    <property type="term" value="F:ATP hydrolysis activity"/>
    <property type="evidence" value="ECO:0007669"/>
    <property type="project" value="InterPro"/>
</dbReference>
<sequence length="258" mass="27640">MATTPKIKLEGVYKAFGPKQVLRGIDLEIAAGESLVVIGGSGTGKSVLLKSIVGLIRPDRGRILVDGTETSRLSGNDRVDLMKRFGMLFQGAALFDSLPVWENVAFGLIQGRGESRKRAKEIAVDKLAQVGLGPDVAALFPAELSGGMQKRVGLARAIAAEPEIIFFDEPTTGLDPIMADVINDLIVKCRRDLGATTLSITHDMASARKIADRIAMIYEGRIIWAGPAAQVNDSGNAYVDQFVHGRADGPIQMQVRVS</sequence>
<dbReference type="Proteomes" id="UP000700706">
    <property type="component" value="Unassembled WGS sequence"/>
</dbReference>
<dbReference type="CDD" id="cd03261">
    <property type="entry name" value="ABC_Org_Solvent_Resistant"/>
    <property type="match status" value="1"/>
</dbReference>
<organism evidence="5 6">
    <name type="scientific">Inquilinus limosus</name>
    <dbReference type="NCBI Taxonomy" id="171674"/>
    <lineage>
        <taxon>Bacteria</taxon>
        <taxon>Pseudomonadati</taxon>
        <taxon>Pseudomonadota</taxon>
        <taxon>Alphaproteobacteria</taxon>
        <taxon>Rhodospirillales</taxon>
        <taxon>Rhodospirillaceae</taxon>
        <taxon>Inquilinus</taxon>
    </lineage>
</organism>
<dbReference type="SUPFAM" id="SSF52540">
    <property type="entry name" value="P-loop containing nucleoside triphosphate hydrolases"/>
    <property type="match status" value="1"/>
</dbReference>
<dbReference type="InterPro" id="IPR027417">
    <property type="entry name" value="P-loop_NTPase"/>
</dbReference>
<dbReference type="PANTHER" id="PTHR43023:SF6">
    <property type="entry name" value="INTERMEMBRANE PHOSPHOLIPID TRANSPORT SYSTEM ATP-BINDING PROTEIN MLAF"/>
    <property type="match status" value="1"/>
</dbReference>
<dbReference type="Pfam" id="PF00005">
    <property type="entry name" value="ABC_tran"/>
    <property type="match status" value="1"/>
</dbReference>
<proteinExistence type="predicted"/>
<gene>
    <name evidence="5" type="ORF">JF625_28155</name>
</gene>
<keyword evidence="3 5" id="KW-0067">ATP-binding</keyword>
<evidence type="ECO:0000256" key="2">
    <source>
        <dbReference type="ARBA" id="ARBA00022741"/>
    </source>
</evidence>
<dbReference type="AlphaFoldDB" id="A0A952KNX3"/>
<dbReference type="PANTHER" id="PTHR43023">
    <property type="entry name" value="PROTEIN TRIGALACTOSYLDIACYLGLYCEROL 3, CHLOROPLASTIC"/>
    <property type="match status" value="1"/>
</dbReference>
<dbReference type="SMART" id="SM00382">
    <property type="entry name" value="AAA"/>
    <property type="match status" value="1"/>
</dbReference>
<dbReference type="Gene3D" id="3.40.50.300">
    <property type="entry name" value="P-loop containing nucleotide triphosphate hydrolases"/>
    <property type="match status" value="1"/>
</dbReference>
<evidence type="ECO:0000256" key="3">
    <source>
        <dbReference type="ARBA" id="ARBA00022840"/>
    </source>
</evidence>
<evidence type="ECO:0000313" key="6">
    <source>
        <dbReference type="Proteomes" id="UP000700706"/>
    </source>
</evidence>
<dbReference type="InterPro" id="IPR017871">
    <property type="entry name" value="ABC_transporter-like_CS"/>
</dbReference>
<dbReference type="PROSITE" id="PS50893">
    <property type="entry name" value="ABC_TRANSPORTER_2"/>
    <property type="match status" value="1"/>
</dbReference>
<dbReference type="InterPro" id="IPR003439">
    <property type="entry name" value="ABC_transporter-like_ATP-bd"/>
</dbReference>
<keyword evidence="1" id="KW-0813">Transport</keyword>
<keyword evidence="2" id="KW-0547">Nucleotide-binding</keyword>
<evidence type="ECO:0000313" key="5">
    <source>
        <dbReference type="EMBL" id="MBW8729009.1"/>
    </source>
</evidence>
<dbReference type="PROSITE" id="PS00211">
    <property type="entry name" value="ABC_TRANSPORTER_1"/>
    <property type="match status" value="1"/>
</dbReference>
<reference evidence="5" key="1">
    <citation type="submission" date="2020-06" db="EMBL/GenBank/DDBJ databases">
        <title>Stable isotope informed genome-resolved metagenomics uncovers potential trophic interactions in rhizosphere soil.</title>
        <authorList>
            <person name="Starr E.P."/>
            <person name="Shi S."/>
            <person name="Blazewicz S.J."/>
            <person name="Koch B.J."/>
            <person name="Probst A.J."/>
            <person name="Hungate B.A."/>
            <person name="Pett-Ridge J."/>
            <person name="Firestone M.K."/>
            <person name="Banfield J.F."/>
        </authorList>
    </citation>
    <scope>NUCLEOTIDE SEQUENCE</scope>
    <source>
        <strain evidence="5">YM_69_17</strain>
    </source>
</reference>
<comment type="caution">
    <text evidence="5">The sequence shown here is derived from an EMBL/GenBank/DDBJ whole genome shotgun (WGS) entry which is preliminary data.</text>
</comment>
<dbReference type="EMBL" id="JAEKLZ010000479">
    <property type="protein sequence ID" value="MBW8729009.1"/>
    <property type="molecule type" value="Genomic_DNA"/>
</dbReference>
<feature type="domain" description="ABC transporter" evidence="4">
    <location>
        <begin position="7"/>
        <end position="244"/>
    </location>
</feature>
<accession>A0A952KNX3</accession>
<evidence type="ECO:0000259" key="4">
    <source>
        <dbReference type="PROSITE" id="PS50893"/>
    </source>
</evidence>
<evidence type="ECO:0000256" key="1">
    <source>
        <dbReference type="ARBA" id="ARBA00022448"/>
    </source>
</evidence>
<dbReference type="GO" id="GO:0005524">
    <property type="term" value="F:ATP binding"/>
    <property type="evidence" value="ECO:0007669"/>
    <property type="project" value="UniProtKB-KW"/>
</dbReference>
<protein>
    <submittedName>
        <fullName evidence="5">ATP-binding cassette domain-containing protein</fullName>
    </submittedName>
</protein>
<name>A0A952KNX3_9PROT</name>